<accession>A0ABT6JWH5</accession>
<dbReference type="EMBL" id="JARXRO010000020">
    <property type="protein sequence ID" value="MDH5835039.1"/>
    <property type="molecule type" value="Genomic_DNA"/>
</dbReference>
<dbReference type="RefSeq" id="WP_280579651.1">
    <property type="nucleotide sequence ID" value="NZ_JARXRO010000020.1"/>
</dbReference>
<dbReference type="PANTHER" id="PTHR30399">
    <property type="entry name" value="UNCHARACTERIZED PROTEIN YGJP"/>
    <property type="match status" value="1"/>
</dbReference>
<sequence length="260" mass="29102">MRSLFRLSPPPTRAPARLQRDSIAFVLSDGRRIDVLRVRDPRAKRLRLSVGERGARLTLPPRASLVAGERFLLEHRDWLTAQLAPHVDDVLAPVPGQPGTLPLRGERLALQWTAGRMARASRDADAVVIELPARAGSAAAGRALRDFLEAEARADIGRWLPAYLPGLPRPPARIRLRVLSSQWGSLAPDGTLTLDLALVLGRPSAFRYVLVHELCHLLHADHSRAFWREVEARCPAWREERDYFRLEGRRLKAALHVLLG</sequence>
<dbReference type="GO" id="GO:0008237">
    <property type="term" value="F:metallopeptidase activity"/>
    <property type="evidence" value="ECO:0007669"/>
    <property type="project" value="UniProtKB-KW"/>
</dbReference>
<dbReference type="CDD" id="cd07344">
    <property type="entry name" value="M48_yhfN_like"/>
    <property type="match status" value="1"/>
</dbReference>
<keyword evidence="2" id="KW-0645">Protease</keyword>
<organism evidence="2 3">
    <name type="scientific">Luteimonas kalidii</name>
    <dbReference type="NCBI Taxonomy" id="3042025"/>
    <lineage>
        <taxon>Bacteria</taxon>
        <taxon>Pseudomonadati</taxon>
        <taxon>Pseudomonadota</taxon>
        <taxon>Gammaproteobacteria</taxon>
        <taxon>Lysobacterales</taxon>
        <taxon>Lysobacteraceae</taxon>
        <taxon>Luteimonas</taxon>
    </lineage>
</organism>
<dbReference type="PANTHER" id="PTHR30399:SF1">
    <property type="entry name" value="UTP PYROPHOSPHATASE"/>
    <property type="match status" value="1"/>
</dbReference>
<dbReference type="InterPro" id="IPR002725">
    <property type="entry name" value="YgjP-like_metallopeptidase"/>
</dbReference>
<keyword evidence="2" id="KW-0378">Hydrolase</keyword>
<dbReference type="Pfam" id="PF01863">
    <property type="entry name" value="YgjP-like"/>
    <property type="match status" value="1"/>
</dbReference>
<proteinExistence type="predicted"/>
<dbReference type="InterPro" id="IPR053136">
    <property type="entry name" value="UTP_pyrophosphatase-like"/>
</dbReference>
<keyword evidence="3" id="KW-1185">Reference proteome</keyword>
<feature type="domain" description="YgjP-like metallopeptidase" evidence="1">
    <location>
        <begin position="44"/>
        <end position="243"/>
    </location>
</feature>
<dbReference type="Gene3D" id="3.30.2010.10">
    <property type="entry name" value="Metalloproteases ('zincins'), catalytic domain"/>
    <property type="match status" value="1"/>
</dbReference>
<name>A0ABT6JWH5_9GAMM</name>
<dbReference type="EC" id="3.4.-.-" evidence="2"/>
<evidence type="ECO:0000313" key="2">
    <source>
        <dbReference type="EMBL" id="MDH5835039.1"/>
    </source>
</evidence>
<comment type="caution">
    <text evidence="2">The sequence shown here is derived from an EMBL/GenBank/DDBJ whole genome shotgun (WGS) entry which is preliminary data.</text>
</comment>
<gene>
    <name evidence="2" type="ORF">QFW81_14070</name>
</gene>
<reference evidence="2 3" key="1">
    <citation type="submission" date="2023-04" db="EMBL/GenBank/DDBJ databases">
        <title>Luteimonas sp. M1R5S59.</title>
        <authorList>
            <person name="Sun J.-Q."/>
        </authorList>
    </citation>
    <scope>NUCLEOTIDE SEQUENCE [LARGE SCALE GENOMIC DNA]</scope>
    <source>
        <strain evidence="2 3">M1R5S59</strain>
    </source>
</reference>
<dbReference type="Proteomes" id="UP001156873">
    <property type="component" value="Unassembled WGS sequence"/>
</dbReference>
<evidence type="ECO:0000313" key="3">
    <source>
        <dbReference type="Proteomes" id="UP001156873"/>
    </source>
</evidence>
<protein>
    <submittedName>
        <fullName evidence="2">SprT family zinc-dependent metalloprotease</fullName>
        <ecNumber evidence="2">3.4.-.-</ecNumber>
    </submittedName>
</protein>
<evidence type="ECO:0000259" key="1">
    <source>
        <dbReference type="Pfam" id="PF01863"/>
    </source>
</evidence>
<keyword evidence="2" id="KW-0482">Metalloprotease</keyword>